<evidence type="ECO:0000313" key="3">
    <source>
        <dbReference type="Proteomes" id="UP001417504"/>
    </source>
</evidence>
<name>A0AAP0IY80_9MAGN</name>
<organism evidence="2 3">
    <name type="scientific">Stephania japonica</name>
    <dbReference type="NCBI Taxonomy" id="461633"/>
    <lineage>
        <taxon>Eukaryota</taxon>
        <taxon>Viridiplantae</taxon>
        <taxon>Streptophyta</taxon>
        <taxon>Embryophyta</taxon>
        <taxon>Tracheophyta</taxon>
        <taxon>Spermatophyta</taxon>
        <taxon>Magnoliopsida</taxon>
        <taxon>Ranunculales</taxon>
        <taxon>Menispermaceae</taxon>
        <taxon>Menispermoideae</taxon>
        <taxon>Cissampelideae</taxon>
        <taxon>Stephania</taxon>
    </lineage>
</organism>
<dbReference type="InterPro" id="IPR004158">
    <property type="entry name" value="DUF247_pln"/>
</dbReference>
<dbReference type="Pfam" id="PF03140">
    <property type="entry name" value="DUF247"/>
    <property type="match status" value="1"/>
</dbReference>
<sequence length="227" mass="26521">MMSREQTHECNACKFRSKGKLRKKKTGELLAPLVSPKKRKRGDSESSASSKYGRRHERIISKEPKQVHNVDSCKVERQNNDVVVNVEAMIKSMPSSNCCIFRVPKDLRRKEEKFMYKPKILSIGPFYHGKGRLQLMENHKQWYLRAFLDRSKPLNELVEAIGNLESEARKCYADPMDSLTRNQFVQMMFVKEYCAIRKYVQITPVIMLCTNHSLDYVLPYLDVSFCM</sequence>
<keyword evidence="3" id="KW-1185">Reference proteome</keyword>
<reference evidence="2 3" key="1">
    <citation type="submission" date="2024-01" db="EMBL/GenBank/DDBJ databases">
        <title>Genome assemblies of Stephania.</title>
        <authorList>
            <person name="Yang L."/>
        </authorList>
    </citation>
    <scope>NUCLEOTIDE SEQUENCE [LARGE SCALE GENOMIC DNA]</scope>
    <source>
        <strain evidence="2">QJT</strain>
        <tissue evidence="2">Leaf</tissue>
    </source>
</reference>
<gene>
    <name evidence="2" type="ORF">Sjap_012318</name>
</gene>
<evidence type="ECO:0000256" key="1">
    <source>
        <dbReference type="SAM" id="MobiDB-lite"/>
    </source>
</evidence>
<protein>
    <submittedName>
        <fullName evidence="2">Uncharacterized protein</fullName>
    </submittedName>
</protein>
<dbReference type="AlphaFoldDB" id="A0AAP0IY80"/>
<feature type="compositionally biased region" description="Basic and acidic residues" evidence="1">
    <location>
        <begin position="58"/>
        <end position="69"/>
    </location>
</feature>
<comment type="caution">
    <text evidence="2">The sequence shown here is derived from an EMBL/GenBank/DDBJ whole genome shotgun (WGS) entry which is preliminary data.</text>
</comment>
<dbReference type="Proteomes" id="UP001417504">
    <property type="component" value="Unassembled WGS sequence"/>
</dbReference>
<evidence type="ECO:0000313" key="2">
    <source>
        <dbReference type="EMBL" id="KAK9122716.1"/>
    </source>
</evidence>
<dbReference type="EMBL" id="JBBNAE010000005">
    <property type="protein sequence ID" value="KAK9122716.1"/>
    <property type="molecule type" value="Genomic_DNA"/>
</dbReference>
<dbReference type="PANTHER" id="PTHR31170:SF25">
    <property type="entry name" value="BNAA09G04570D PROTEIN"/>
    <property type="match status" value="1"/>
</dbReference>
<dbReference type="PANTHER" id="PTHR31170">
    <property type="entry name" value="BNAC04G53230D PROTEIN"/>
    <property type="match status" value="1"/>
</dbReference>
<proteinExistence type="predicted"/>
<accession>A0AAP0IY80</accession>
<feature type="region of interest" description="Disordered" evidence="1">
    <location>
        <begin position="23"/>
        <end position="69"/>
    </location>
</feature>